<dbReference type="EMBL" id="CM043020">
    <property type="protein sequence ID" value="KAI4460081.1"/>
    <property type="molecule type" value="Genomic_DNA"/>
</dbReference>
<comment type="caution">
    <text evidence="1">The sequence shown here is derived from an EMBL/GenBank/DDBJ whole genome shotgun (WGS) entry which is preliminary data.</text>
</comment>
<dbReference type="Proteomes" id="UP001056778">
    <property type="component" value="Chromosome 6"/>
</dbReference>
<sequence length="141" mass="16485">MFNSSVTSRRLNVLVRILRHVNGIQPNLVRAYVSDDSVSIGGITKIIKQEKYPEYVPRNYYNNNLGQSTLHHLRWMMQKDLLGQDVFLIGPPGPRRRKLALQYLELTNREHEYIALSRDTTESDIKQRREIVGVQRNILIK</sequence>
<name>A0ACB9SZT5_HOLOL</name>
<protein>
    <submittedName>
        <fullName evidence="1">von willebrand factor a domain-containing protein 8</fullName>
    </submittedName>
</protein>
<evidence type="ECO:0000313" key="1">
    <source>
        <dbReference type="EMBL" id="KAI4460081.1"/>
    </source>
</evidence>
<accession>A0ACB9SZT5</accession>
<evidence type="ECO:0000313" key="2">
    <source>
        <dbReference type="Proteomes" id="UP001056778"/>
    </source>
</evidence>
<gene>
    <name evidence="1" type="ORF">MML48_6g00017262</name>
</gene>
<keyword evidence="2" id="KW-1185">Reference proteome</keyword>
<proteinExistence type="predicted"/>
<organism evidence="1 2">
    <name type="scientific">Holotrichia oblita</name>
    <name type="common">Chafer beetle</name>
    <dbReference type="NCBI Taxonomy" id="644536"/>
    <lineage>
        <taxon>Eukaryota</taxon>
        <taxon>Metazoa</taxon>
        <taxon>Ecdysozoa</taxon>
        <taxon>Arthropoda</taxon>
        <taxon>Hexapoda</taxon>
        <taxon>Insecta</taxon>
        <taxon>Pterygota</taxon>
        <taxon>Neoptera</taxon>
        <taxon>Endopterygota</taxon>
        <taxon>Coleoptera</taxon>
        <taxon>Polyphaga</taxon>
        <taxon>Scarabaeiformia</taxon>
        <taxon>Scarabaeidae</taxon>
        <taxon>Melolonthinae</taxon>
        <taxon>Holotrichia</taxon>
    </lineage>
</organism>
<reference evidence="1" key="1">
    <citation type="submission" date="2022-04" db="EMBL/GenBank/DDBJ databases">
        <title>Chromosome-scale genome assembly of Holotrichia oblita Faldermann.</title>
        <authorList>
            <person name="Rongchong L."/>
        </authorList>
    </citation>
    <scope>NUCLEOTIDE SEQUENCE</scope>
    <source>
        <strain evidence="1">81SQS9</strain>
    </source>
</reference>